<evidence type="ECO:0000313" key="2">
    <source>
        <dbReference type="Proteomes" id="UP000541109"/>
    </source>
</evidence>
<dbReference type="EMBL" id="JACFXV010000046">
    <property type="protein sequence ID" value="MBA5777101.1"/>
    <property type="molecule type" value="Genomic_DNA"/>
</dbReference>
<dbReference type="PROSITE" id="PS51257">
    <property type="entry name" value="PROKAR_LIPOPROTEIN"/>
    <property type="match status" value="1"/>
</dbReference>
<dbReference type="AlphaFoldDB" id="A0A839ACB0"/>
<gene>
    <name evidence="1" type="ORF">H2509_08160</name>
</gene>
<evidence type="ECO:0008006" key="3">
    <source>
        <dbReference type="Google" id="ProtNLM"/>
    </source>
</evidence>
<dbReference type="RefSeq" id="WP_182164175.1">
    <property type="nucleotide sequence ID" value="NZ_JACFXV010000046.1"/>
</dbReference>
<organism evidence="1 2">
    <name type="scientific">Stappia albiluteola</name>
    <dbReference type="NCBI Taxonomy" id="2758565"/>
    <lineage>
        <taxon>Bacteria</taxon>
        <taxon>Pseudomonadati</taxon>
        <taxon>Pseudomonadota</taxon>
        <taxon>Alphaproteobacteria</taxon>
        <taxon>Hyphomicrobiales</taxon>
        <taxon>Stappiaceae</taxon>
        <taxon>Stappia</taxon>
    </lineage>
</organism>
<protein>
    <recommendedName>
        <fullName evidence="3">Lipoprotein</fullName>
    </recommendedName>
</protein>
<comment type="caution">
    <text evidence="1">The sequence shown here is derived from an EMBL/GenBank/DDBJ whole genome shotgun (WGS) entry which is preliminary data.</text>
</comment>
<keyword evidence="2" id="KW-1185">Reference proteome</keyword>
<accession>A0A839ACB0</accession>
<sequence>MKLNNFLLISAFIVSGCQSTATSAPPEVHEPYELSSAQISTIHAAVRGVLKDPESARFGEIVAASNSEGVVSACGWVNAKNSYGGYTGDKPFLGVLTKGGFVPVSVGGTSNETAATLRVCARQGTAL</sequence>
<proteinExistence type="predicted"/>
<reference evidence="1 2" key="1">
    <citation type="submission" date="2020-07" db="EMBL/GenBank/DDBJ databases">
        <title>Stappia sp., F7233, whole genome shotgun sequencing project.</title>
        <authorList>
            <person name="Jiang S."/>
            <person name="Liu Z.W."/>
            <person name="Du Z.J."/>
        </authorList>
    </citation>
    <scope>NUCLEOTIDE SEQUENCE [LARGE SCALE GENOMIC DNA]</scope>
    <source>
        <strain evidence="1 2">F7233</strain>
    </source>
</reference>
<name>A0A839ACB0_9HYPH</name>
<evidence type="ECO:0000313" key="1">
    <source>
        <dbReference type="EMBL" id="MBA5777101.1"/>
    </source>
</evidence>
<dbReference type="Proteomes" id="UP000541109">
    <property type="component" value="Unassembled WGS sequence"/>
</dbReference>